<keyword evidence="2" id="KW-1185">Reference proteome</keyword>
<proteinExistence type="predicted"/>
<dbReference type="EMBL" id="AUPL01002310">
    <property type="protein sequence ID" value="ESL09963.1"/>
    <property type="molecule type" value="Genomic_DNA"/>
</dbReference>
<gene>
    <name evidence="1" type="ORF">TRSC58_02310</name>
</gene>
<name>A0A061J3F5_TRYRA</name>
<dbReference type="Proteomes" id="UP000031737">
    <property type="component" value="Unassembled WGS sequence"/>
</dbReference>
<organism evidence="1 2">
    <name type="scientific">Trypanosoma rangeli SC58</name>
    <dbReference type="NCBI Taxonomy" id="429131"/>
    <lineage>
        <taxon>Eukaryota</taxon>
        <taxon>Discoba</taxon>
        <taxon>Euglenozoa</taxon>
        <taxon>Kinetoplastea</taxon>
        <taxon>Metakinetoplastina</taxon>
        <taxon>Trypanosomatida</taxon>
        <taxon>Trypanosomatidae</taxon>
        <taxon>Trypanosoma</taxon>
        <taxon>Herpetosoma</taxon>
    </lineage>
</organism>
<dbReference type="VEuPathDB" id="TriTrypDB:TRSC58_02310"/>
<reference evidence="1 2" key="1">
    <citation type="submission" date="2013-07" db="EMBL/GenBank/DDBJ databases">
        <authorList>
            <person name="Stoco P.H."/>
            <person name="Wagner G."/>
            <person name="Gerber A."/>
            <person name="Zaha A."/>
            <person name="Thompson C."/>
            <person name="Bartholomeu D.C."/>
            <person name="Luckemeyer D.D."/>
            <person name="Bahia D."/>
            <person name="Loreto E."/>
            <person name="Prestes E.B."/>
            <person name="Lima F.M."/>
            <person name="Rodrigues-Luiz G."/>
            <person name="Vallejo G.A."/>
            <person name="Filho J.F."/>
            <person name="Monteiro K.M."/>
            <person name="Tyler K.M."/>
            <person name="de Almeida L.G."/>
            <person name="Ortiz M.F."/>
            <person name="Siervo M.A."/>
            <person name="de Moraes M.H."/>
            <person name="Cunha O.L."/>
            <person name="Mendonca-Neto R."/>
            <person name="Silva R."/>
            <person name="Teixeira S.M."/>
            <person name="Murta S.M."/>
            <person name="Sincero T.C."/>
            <person name="Mendes T.A."/>
            <person name="Urmenyi T.P."/>
            <person name="Silva V.G."/>
            <person name="da Rocha W.D."/>
            <person name="Andersson B."/>
            <person name="Romanha A.J."/>
            <person name="Steindel M."/>
            <person name="de Vasconcelos A.T."/>
            <person name="Grisard E.C."/>
        </authorList>
    </citation>
    <scope>NUCLEOTIDE SEQUENCE [LARGE SCALE GENOMIC DNA]</scope>
    <source>
        <strain evidence="1 2">SC58</strain>
    </source>
</reference>
<sequence length="595" mass="66491">MCAAFRTLCEELTRLQVRMLRRDGNPSHLVMEATQMIRSCRHDIEIQRQNLPYVSVFLRSCATLLARADTDSVHEALETVGQLAEAYVEDNHGDVNESASVLQSLVLFARHHASDTKLSHNAGLPSSSLKSLLAPSLENTLQKWKLQQIRPHTSTLLALLRGTDAVYGESFHFTPVSADMMGLLPIKSKIQMEAKLQKCPSARHILKSLREMQLSKLDAGICLSCLAEIGLYDAELCNVCCEVLFSTHALVTCQQFAEVIYSLGVLQHRHIHQKFFSSMMDFKKCNATALRKHAMGLAMLRQPPPSERALMDGVFLHALRPTDPLEYSSSPEDELSSAWFVSVGHALSCLGILHYKYRLMLARTVRRDIVQLTTQQRCQLLYALGGASMGSVPEDLRQSWKSKVERTVAVVTDRLRYDVNPSDGPFVMNALLFVGVREHPMIPQQPDLASGENPVEVLLRTWSTCPKERVLHLTEQIRPSHLGGEPTAKLSHVFAVIAKNCSASPFESYRFGPLCDAVCSHGGDMSIEEALGTIGAIQRIGIGGRYRETLVVLLENLWRQRHCMTPEQQSRCCRLLERLGHLDTAVELLEYMAAL</sequence>
<protein>
    <submittedName>
        <fullName evidence="1">Uncharacterized protein</fullName>
    </submittedName>
</protein>
<accession>A0A061J3F5</accession>
<evidence type="ECO:0000313" key="1">
    <source>
        <dbReference type="EMBL" id="ESL09963.1"/>
    </source>
</evidence>
<evidence type="ECO:0000313" key="2">
    <source>
        <dbReference type="Proteomes" id="UP000031737"/>
    </source>
</evidence>
<dbReference type="AlphaFoldDB" id="A0A061J3F5"/>
<comment type="caution">
    <text evidence="1">The sequence shown here is derived from an EMBL/GenBank/DDBJ whole genome shotgun (WGS) entry which is preliminary data.</text>
</comment>
<dbReference type="OrthoDB" id="242049at2759"/>